<dbReference type="EMBL" id="RCMG01000037">
    <property type="protein sequence ID" value="KAG2866627.1"/>
    <property type="molecule type" value="Genomic_DNA"/>
</dbReference>
<sequence>MVLDIEMSEFVSNEVAIVHEQSSQDVRGANVEWRVTR</sequence>
<dbReference type="AlphaFoldDB" id="A0A8T0ZWB6"/>
<gene>
    <name evidence="1" type="ORF">PC113_g2667</name>
</gene>
<dbReference type="Proteomes" id="UP000735874">
    <property type="component" value="Unassembled WGS sequence"/>
</dbReference>
<protein>
    <submittedName>
        <fullName evidence="1">Uncharacterized protein</fullName>
    </submittedName>
</protein>
<comment type="caution">
    <text evidence="1">The sequence shown here is derived from an EMBL/GenBank/DDBJ whole genome shotgun (WGS) entry which is preliminary data.</text>
</comment>
<organism evidence="1 2">
    <name type="scientific">Phytophthora cactorum</name>
    <dbReference type="NCBI Taxonomy" id="29920"/>
    <lineage>
        <taxon>Eukaryota</taxon>
        <taxon>Sar</taxon>
        <taxon>Stramenopiles</taxon>
        <taxon>Oomycota</taxon>
        <taxon>Peronosporomycetes</taxon>
        <taxon>Peronosporales</taxon>
        <taxon>Peronosporaceae</taxon>
        <taxon>Phytophthora</taxon>
    </lineage>
</organism>
<evidence type="ECO:0000313" key="2">
    <source>
        <dbReference type="Proteomes" id="UP000735874"/>
    </source>
</evidence>
<reference evidence="1" key="1">
    <citation type="submission" date="2018-10" db="EMBL/GenBank/DDBJ databases">
        <title>Effector identification in a new, highly contiguous assembly of the strawberry crown rot pathogen Phytophthora cactorum.</title>
        <authorList>
            <person name="Armitage A.D."/>
            <person name="Nellist C.F."/>
            <person name="Bates H."/>
            <person name="Vickerstaff R.J."/>
            <person name="Harrison R.J."/>
        </authorList>
    </citation>
    <scope>NUCLEOTIDE SEQUENCE</scope>
    <source>
        <strain evidence="1">15-7</strain>
    </source>
</reference>
<name>A0A8T0ZWB6_9STRA</name>
<proteinExistence type="predicted"/>
<accession>A0A8T0ZWB6</accession>
<evidence type="ECO:0000313" key="1">
    <source>
        <dbReference type="EMBL" id="KAG2866627.1"/>
    </source>
</evidence>